<sequence>MKFRALSMRMSIPDDLNFRKLLLVMKFTTFLLVVSLLQASAAGYSQIKLSEKNTALEKVLHSISLQSGYTVFYDRQDIKGFSVNINMNNGSLEEALRNCFSGLPLQFDIRENTIFVSRKELGLAEKISSIFMKVNVRGKVVDESRQPVPGATVKLKDGSLATTTDKDGIFVLNNVDSRAVLQISFIGCVPREIPVESVKGTLVIMLRTDVSKLDQVQVVAYGTTTKRLNTGDVTTITAAEIARNPVNNVLEVLQGRVPGLEVQQATGQPGGAFTLRLRGAANFSSGAPQPLIIIDGVRYPGGTLPMSANTLFGPAGFMGGGSGLNYLNPNDIESVSVLKDADATSLYGSSGAYGVVLITTKKAKAGPASLTANIYSGVSVLGETPGLLNTEEYLMLRREALKNDGTTPGSSDKDINGTWPEDRYNDYRKEMLGSYAQNTNMNVSYSGGGTNSSYLVSGSLRNHGNIQRHNGSSRDGSLRFALNSNTRDERFNLALTGTYLSSVNDMVPADFSQAVALSAPNGPSLFLPDGSINWSEGTSSIASNFNRQYNNATNNLLANAVLTYRPVKKLTLRTSFSYNNLSSNEYIGSPTTTMAPTYSNAAAETHSLAHHYDVRNVTIEPYAEFATIIGGKGDFNFKAGGRIDNQLNSSSEIHGVGFASDALLSNPSAGTTVTTTYIKTPYRGLGAYAIMKFIWNQRYLLNLNARRDGSTKFGPGRKFGNFGSAAVAWIFSEEDFIKNNLSFLSYGKLRGSTGTVGGDAVGDFAYLSIFNSASGTYAGKTGLLPGRLANPLLSWEKNKNSEFGLELGFFKNRVYLEGNYYRNIATNQLIGLPLPGITGFGSMPVNSDATIRTSGFEMSLNTRNIETSNFSWSTSFNISVPKSKLVKLPENRVLNENYVVGKPVTGILLYKYAGINPETGYFSFTNAAGVTADYNSGLTNADKTEFLDQAPRNYGGIQNSFRYKKLSVDIFISYTNRMGRNLLSQNGFPFGYMGLSGGRFWLDRWQQPGDVTDVPKVSAKISDWGRYTNYFVNSTGAYSDASYARLQNVSLRYRFGEKSLTWFHAKDLSVYLQGQNLMTFSKFGGLDPENLKVGVIPPMRVFTAGLNVTF</sequence>
<keyword evidence="11" id="KW-1185">Reference proteome</keyword>
<dbReference type="InterPro" id="IPR011662">
    <property type="entry name" value="Secretin/TonB_short_N"/>
</dbReference>
<evidence type="ECO:0000256" key="4">
    <source>
        <dbReference type="ARBA" id="ARBA00022692"/>
    </source>
</evidence>
<dbReference type="Proteomes" id="UP000245647">
    <property type="component" value="Unassembled WGS sequence"/>
</dbReference>
<evidence type="ECO:0000256" key="5">
    <source>
        <dbReference type="ARBA" id="ARBA00023136"/>
    </source>
</evidence>
<gene>
    <name evidence="10" type="ORF">DDR33_21715</name>
</gene>
<keyword evidence="4 7" id="KW-0812">Transmembrane</keyword>
<accession>A0A2U2PB48</accession>
<dbReference type="InterPro" id="IPR023996">
    <property type="entry name" value="TonB-dep_OMP_SusC/RagA"/>
</dbReference>
<name>A0A2U2PB48_9SPHI</name>
<comment type="similarity">
    <text evidence="7">Belongs to the TonB-dependent receptor family.</text>
</comment>
<dbReference type="SUPFAM" id="SSF56935">
    <property type="entry name" value="Porins"/>
    <property type="match status" value="1"/>
</dbReference>
<organism evidence="10 11">
    <name type="scientific">Pararcticibacter amylolyticus</name>
    <dbReference type="NCBI Taxonomy" id="2173175"/>
    <lineage>
        <taxon>Bacteria</taxon>
        <taxon>Pseudomonadati</taxon>
        <taxon>Bacteroidota</taxon>
        <taxon>Sphingobacteriia</taxon>
        <taxon>Sphingobacteriales</taxon>
        <taxon>Sphingobacteriaceae</taxon>
        <taxon>Pararcticibacter</taxon>
    </lineage>
</organism>
<evidence type="ECO:0000256" key="2">
    <source>
        <dbReference type="ARBA" id="ARBA00022448"/>
    </source>
</evidence>
<dbReference type="Gene3D" id="2.170.130.10">
    <property type="entry name" value="TonB-dependent receptor, plug domain"/>
    <property type="match status" value="1"/>
</dbReference>
<evidence type="ECO:0000256" key="8">
    <source>
        <dbReference type="SAM" id="MobiDB-lite"/>
    </source>
</evidence>
<feature type="compositionally biased region" description="Basic and acidic residues" evidence="8">
    <location>
        <begin position="411"/>
        <end position="421"/>
    </location>
</feature>
<dbReference type="GO" id="GO:0009279">
    <property type="term" value="C:cell outer membrane"/>
    <property type="evidence" value="ECO:0007669"/>
    <property type="project" value="UniProtKB-SubCell"/>
</dbReference>
<keyword evidence="5 7" id="KW-0472">Membrane</keyword>
<dbReference type="PROSITE" id="PS52016">
    <property type="entry name" value="TONB_DEPENDENT_REC_3"/>
    <property type="match status" value="1"/>
</dbReference>
<dbReference type="Gene3D" id="2.60.40.1120">
    <property type="entry name" value="Carboxypeptidase-like, regulatory domain"/>
    <property type="match status" value="1"/>
</dbReference>
<keyword evidence="3 7" id="KW-1134">Transmembrane beta strand</keyword>
<comment type="subcellular location">
    <subcellularLocation>
        <location evidence="1 7">Cell outer membrane</location>
        <topology evidence="1 7">Multi-pass membrane protein</topology>
    </subcellularLocation>
</comment>
<dbReference type="InterPro" id="IPR036942">
    <property type="entry name" value="Beta-barrel_TonB_sf"/>
</dbReference>
<proteinExistence type="inferred from homology"/>
<feature type="region of interest" description="Disordered" evidence="8">
    <location>
        <begin position="402"/>
        <end position="421"/>
    </location>
</feature>
<dbReference type="InterPro" id="IPR008969">
    <property type="entry name" value="CarboxyPept-like_regulatory"/>
</dbReference>
<evidence type="ECO:0000256" key="1">
    <source>
        <dbReference type="ARBA" id="ARBA00004571"/>
    </source>
</evidence>
<dbReference type="SMART" id="SM00965">
    <property type="entry name" value="STN"/>
    <property type="match status" value="1"/>
</dbReference>
<dbReference type="AlphaFoldDB" id="A0A2U2PB48"/>
<keyword evidence="2 7" id="KW-0813">Transport</keyword>
<evidence type="ECO:0000313" key="11">
    <source>
        <dbReference type="Proteomes" id="UP000245647"/>
    </source>
</evidence>
<dbReference type="InterPro" id="IPR037066">
    <property type="entry name" value="Plug_dom_sf"/>
</dbReference>
<dbReference type="InterPro" id="IPR023997">
    <property type="entry name" value="TonB-dep_OMP_SusC/RagA_CS"/>
</dbReference>
<reference evidence="10 11" key="1">
    <citation type="submission" date="2018-04" db="EMBL/GenBank/DDBJ databases">
        <title>Pedobacter chongqingensis sp. nov., isolated from a rottenly hemp rope.</title>
        <authorList>
            <person name="Cai Y."/>
        </authorList>
    </citation>
    <scope>NUCLEOTIDE SEQUENCE [LARGE SCALE GENOMIC DNA]</scope>
    <source>
        <strain evidence="10 11">FJ4-8</strain>
    </source>
</reference>
<dbReference type="Pfam" id="PF07715">
    <property type="entry name" value="Plug"/>
    <property type="match status" value="1"/>
</dbReference>
<evidence type="ECO:0000256" key="6">
    <source>
        <dbReference type="ARBA" id="ARBA00023237"/>
    </source>
</evidence>
<dbReference type="Pfam" id="PF07660">
    <property type="entry name" value="STN"/>
    <property type="match status" value="1"/>
</dbReference>
<dbReference type="NCBIfam" id="TIGR04057">
    <property type="entry name" value="SusC_RagA_signa"/>
    <property type="match status" value="1"/>
</dbReference>
<evidence type="ECO:0000313" key="10">
    <source>
        <dbReference type="EMBL" id="PWG78583.1"/>
    </source>
</evidence>
<evidence type="ECO:0000256" key="3">
    <source>
        <dbReference type="ARBA" id="ARBA00022452"/>
    </source>
</evidence>
<dbReference type="EMBL" id="QEAS01000023">
    <property type="protein sequence ID" value="PWG78583.1"/>
    <property type="molecule type" value="Genomic_DNA"/>
</dbReference>
<feature type="domain" description="Secretin/TonB short N-terminal" evidence="9">
    <location>
        <begin position="69"/>
        <end position="119"/>
    </location>
</feature>
<protein>
    <recommendedName>
        <fullName evidence="9">Secretin/TonB short N-terminal domain-containing protein</fullName>
    </recommendedName>
</protein>
<evidence type="ECO:0000256" key="7">
    <source>
        <dbReference type="PROSITE-ProRule" id="PRU01360"/>
    </source>
</evidence>
<dbReference type="InterPro" id="IPR039426">
    <property type="entry name" value="TonB-dep_rcpt-like"/>
</dbReference>
<dbReference type="SUPFAM" id="SSF49464">
    <property type="entry name" value="Carboxypeptidase regulatory domain-like"/>
    <property type="match status" value="1"/>
</dbReference>
<dbReference type="NCBIfam" id="TIGR04056">
    <property type="entry name" value="OMP_RagA_SusC"/>
    <property type="match status" value="1"/>
</dbReference>
<evidence type="ECO:0000259" key="9">
    <source>
        <dbReference type="SMART" id="SM00965"/>
    </source>
</evidence>
<keyword evidence="6 7" id="KW-0998">Cell outer membrane</keyword>
<dbReference type="Pfam" id="PF13715">
    <property type="entry name" value="CarbopepD_reg_2"/>
    <property type="match status" value="1"/>
</dbReference>
<dbReference type="Gene3D" id="2.40.170.20">
    <property type="entry name" value="TonB-dependent receptor, beta-barrel domain"/>
    <property type="match status" value="1"/>
</dbReference>
<dbReference type="InterPro" id="IPR012910">
    <property type="entry name" value="Plug_dom"/>
</dbReference>
<comment type="caution">
    <text evidence="10">The sequence shown here is derived from an EMBL/GenBank/DDBJ whole genome shotgun (WGS) entry which is preliminary data.</text>
</comment>